<feature type="domain" description="FANCI helical" evidence="5">
    <location>
        <begin position="278"/>
        <end position="357"/>
    </location>
</feature>
<feature type="domain" description="FANCI solenoid 4" evidence="4">
    <location>
        <begin position="1099"/>
        <end position="1337"/>
    </location>
</feature>
<dbReference type="SUPFAM" id="SSF48371">
    <property type="entry name" value="ARM repeat"/>
    <property type="match status" value="1"/>
</dbReference>
<feature type="domain" description="FANCI helical" evidence="6">
    <location>
        <begin position="545"/>
        <end position="782"/>
    </location>
</feature>
<dbReference type="InterPro" id="IPR029315">
    <property type="entry name" value="FANCI_S2"/>
</dbReference>
<evidence type="ECO:0000259" key="2">
    <source>
        <dbReference type="Pfam" id="PF14675"/>
    </source>
</evidence>
<dbReference type="Pfam" id="PF14676">
    <property type="entry name" value="FANCI_S2"/>
    <property type="match status" value="1"/>
</dbReference>
<proteinExistence type="predicted"/>
<reference evidence="7 8" key="1">
    <citation type="journal article" date="2022" name="Nat. Plants">
        <title>Genomes of leafy and leafless Platanthera orchids illuminate the evolution of mycoheterotrophy.</title>
        <authorList>
            <person name="Li M.H."/>
            <person name="Liu K.W."/>
            <person name="Li Z."/>
            <person name="Lu H.C."/>
            <person name="Ye Q.L."/>
            <person name="Zhang D."/>
            <person name="Wang J.Y."/>
            <person name="Li Y.F."/>
            <person name="Zhong Z.M."/>
            <person name="Liu X."/>
            <person name="Yu X."/>
            <person name="Liu D.K."/>
            <person name="Tu X.D."/>
            <person name="Liu B."/>
            <person name="Hao Y."/>
            <person name="Liao X.Y."/>
            <person name="Jiang Y.T."/>
            <person name="Sun W.H."/>
            <person name="Chen J."/>
            <person name="Chen Y.Q."/>
            <person name="Ai Y."/>
            <person name="Zhai J.W."/>
            <person name="Wu S.S."/>
            <person name="Zhou Z."/>
            <person name="Hsiao Y.Y."/>
            <person name="Wu W.L."/>
            <person name="Chen Y.Y."/>
            <person name="Lin Y.F."/>
            <person name="Hsu J.L."/>
            <person name="Li C.Y."/>
            <person name="Wang Z.W."/>
            <person name="Zhao X."/>
            <person name="Zhong W.Y."/>
            <person name="Ma X.K."/>
            <person name="Ma L."/>
            <person name="Huang J."/>
            <person name="Chen G.Z."/>
            <person name="Huang M.Z."/>
            <person name="Huang L."/>
            <person name="Peng D.H."/>
            <person name="Luo Y.B."/>
            <person name="Zou S.Q."/>
            <person name="Chen S.P."/>
            <person name="Lan S."/>
            <person name="Tsai W.C."/>
            <person name="Van de Peer Y."/>
            <person name="Liu Z.J."/>
        </authorList>
    </citation>
    <scope>NUCLEOTIDE SEQUENCE [LARGE SCALE GENOMIC DNA]</scope>
    <source>
        <strain evidence="7">Lor287</strain>
    </source>
</reference>
<dbReference type="Proteomes" id="UP001418222">
    <property type="component" value="Unassembled WGS sequence"/>
</dbReference>
<dbReference type="GO" id="GO:0006281">
    <property type="term" value="P:DNA repair"/>
    <property type="evidence" value="ECO:0007669"/>
    <property type="project" value="InterPro"/>
</dbReference>
<dbReference type="InterPro" id="IPR029314">
    <property type="entry name" value="FANCI_S4"/>
</dbReference>
<feature type="domain" description="FANCI solenoid 2" evidence="3">
    <location>
        <begin position="372"/>
        <end position="526"/>
    </location>
</feature>
<name>A0AAP0GA66_9ASPA</name>
<accession>A0AAP0GA66</accession>
<dbReference type="GO" id="GO:0070182">
    <property type="term" value="F:DNA polymerase binding"/>
    <property type="evidence" value="ECO:0007669"/>
    <property type="project" value="TreeGrafter"/>
</dbReference>
<evidence type="ECO:0000259" key="6">
    <source>
        <dbReference type="Pfam" id="PF14680"/>
    </source>
</evidence>
<feature type="domain" description="FANCI solenoid 1" evidence="2">
    <location>
        <begin position="117"/>
        <end position="274"/>
    </location>
</feature>
<protein>
    <recommendedName>
        <fullName evidence="9">Fanconi anemia group I protein</fullName>
    </recommendedName>
</protein>
<evidence type="ECO:0008006" key="9">
    <source>
        <dbReference type="Google" id="ProtNLM"/>
    </source>
</evidence>
<evidence type="ECO:0000259" key="5">
    <source>
        <dbReference type="Pfam" id="PF14679"/>
    </source>
</evidence>
<feature type="region of interest" description="Disordered" evidence="1">
    <location>
        <begin position="1334"/>
        <end position="1409"/>
    </location>
</feature>
<evidence type="ECO:0000256" key="1">
    <source>
        <dbReference type="SAM" id="MobiDB-lite"/>
    </source>
</evidence>
<keyword evidence="8" id="KW-1185">Reference proteome</keyword>
<dbReference type="InterPro" id="IPR029310">
    <property type="entry name" value="FANCI_HD1"/>
</dbReference>
<dbReference type="Pfam" id="PF14680">
    <property type="entry name" value="FANCI_HD2"/>
    <property type="match status" value="1"/>
</dbReference>
<sequence length="1409" mass="157541">MAADAGRTQNRRHPLETAAAAAELSPFTSDDIILLARNPSATLPESFSSSALLPLLHSPSPALLHSLLSLVSRSPPSPTIVYPLLLSFLRLFFSHRLPGDPDTSRAFHLLFPLLPHLDASNIPSLLDLLSSHLSDITNADEAQALDLLPHLLGLAPADADVINTFLEKLFSIEWSKALLVKMCSLIRDCPPITRVRVSDFLHKIFAGMTDVDIQDLPSLVFQLLLLASKGISSVARKQLITDLLRFFGEPMKGSAAVVRQVEGTVLMHVNFAVKQDPSLGSVVISVVRSDLGTFNHFAAAILLSVARIRRFNDSSIGALKSVVVGSYQDLKLARDCKWLPDITKEELLRSAKRIEKALVRSINESSCGREHVVPSILQFGFILLESVDGKNCEANNTSDGLMSCEELGIQTLKTLFEVHEMARNQVFEQCKFRILSLKHHQSSPVIKLLGHLVQNYPYPMLEFVARLKELLDYFTFMHDNTAVSLINAILPLIKFSKELQDYIILVIRKALFRREDNVRTAAASTIMDLIIAENRSKRNDLNSLQDSSSQASCSQKAGIYFRTEGCLFQELNGLLKRCLAQQVTVKEIVYKGLTRLVMSDPAISQPVFDFLWPHFLQFYSQDAKYPLRMDVCLVMENGKVSQFEPLDQLLSSVSWLLLLHQHGRSDHQSDYSLPCFGFNISQDNEAQAGRLSSGELFLNALSDIRKSLSKWIFEVCFKQSEDSTSHSFQGEKSGIYGCLLLGILEVFINMAVTELEKTPHEGEVDLQKEIMWLVDSYDHVEKESGLNKAGSSIGKGSSNTITQHKVDRDLKDSPRISQSKMIPVRGSLLATSSILKLLNLAVNSYNASCVMSKSTLNHTQSSLPKKTVQCSKMVSFSLKVCCHHLKFMISTSGGSNDDPYKAIIYGDPKQLALPIMQLVWLLKSGVKEESLTKKTDVKGKNISESKADELHLALLCLNEVFKISPSKAYLSELIEVLDTLEAAKFNLGNTVENTDGTIDEQAVMVGDPYGRRFQAFLNRRVKPLYSELADLSLFQEAVVVSELFLIIWRTMPFEQRKIHGMWMMNACKNRKIVNPKLAQNMISLALHLMPSPGDLTASQDIASELLQVIGSEEKDPVDISRTYPFVNSLTKGAVAAALFHVIESCLVDLDWSVSKLKSVSVFKHEFDQPTRNHQIPERLPGVIFEEAVHSRSEALVSVLSFFADMNLKDSQAEQFLKIAAKFYKILSRMTKIGIAPKGCKQLLPGLKFQRLAEVACRKLTCKLYNFVALVQRNQQENISSRGTINKIKRENRCIPDLIFHIEDYERYLIQLSKLTKVNLLRNAKRSTVRDFKILEMKKTSPPGEETECEPAPISSNSSEDKSGNESEEHKEENDGAVEDSESDKDVHLVRKNKRAKMSKVVLESQDDEA</sequence>
<evidence type="ECO:0000259" key="3">
    <source>
        <dbReference type="Pfam" id="PF14676"/>
    </source>
</evidence>
<organism evidence="7 8">
    <name type="scientific">Platanthera zijinensis</name>
    <dbReference type="NCBI Taxonomy" id="2320716"/>
    <lineage>
        <taxon>Eukaryota</taxon>
        <taxon>Viridiplantae</taxon>
        <taxon>Streptophyta</taxon>
        <taxon>Embryophyta</taxon>
        <taxon>Tracheophyta</taxon>
        <taxon>Spermatophyta</taxon>
        <taxon>Magnoliopsida</taxon>
        <taxon>Liliopsida</taxon>
        <taxon>Asparagales</taxon>
        <taxon>Orchidaceae</taxon>
        <taxon>Orchidoideae</taxon>
        <taxon>Orchideae</taxon>
        <taxon>Orchidinae</taxon>
        <taxon>Platanthera</taxon>
    </lineage>
</organism>
<dbReference type="PANTHER" id="PTHR21818">
    <property type="entry name" value="BC025462 PROTEIN"/>
    <property type="match status" value="1"/>
</dbReference>
<dbReference type="EMBL" id="JBBWWQ010000005">
    <property type="protein sequence ID" value="KAK8947102.1"/>
    <property type="molecule type" value="Genomic_DNA"/>
</dbReference>
<dbReference type="Pfam" id="PF14675">
    <property type="entry name" value="FANCI_S1"/>
    <property type="match status" value="1"/>
</dbReference>
<comment type="caution">
    <text evidence="7">The sequence shown here is derived from an EMBL/GenBank/DDBJ whole genome shotgun (WGS) entry which is preliminary data.</text>
</comment>
<dbReference type="InterPro" id="IPR029312">
    <property type="entry name" value="FANCI_HD2"/>
</dbReference>
<gene>
    <name evidence="7" type="ORF">KSP39_PZI006391</name>
</gene>
<evidence type="ECO:0000313" key="7">
    <source>
        <dbReference type="EMBL" id="KAK8947102.1"/>
    </source>
</evidence>
<dbReference type="InterPro" id="IPR029308">
    <property type="entry name" value="FANCI_S1"/>
</dbReference>
<dbReference type="InterPro" id="IPR016024">
    <property type="entry name" value="ARM-type_fold"/>
</dbReference>
<dbReference type="Pfam" id="PF14679">
    <property type="entry name" value="FANCI_HD1"/>
    <property type="match status" value="1"/>
</dbReference>
<dbReference type="InterPro" id="IPR026171">
    <property type="entry name" value="FANCI"/>
</dbReference>
<evidence type="ECO:0000313" key="8">
    <source>
        <dbReference type="Proteomes" id="UP001418222"/>
    </source>
</evidence>
<dbReference type="Pfam" id="PF14678">
    <property type="entry name" value="FANCI_S4"/>
    <property type="match status" value="1"/>
</dbReference>
<dbReference type="PANTHER" id="PTHR21818:SF0">
    <property type="entry name" value="FANCONI ANEMIA GROUP I PROTEIN"/>
    <property type="match status" value="1"/>
</dbReference>
<evidence type="ECO:0000259" key="4">
    <source>
        <dbReference type="Pfam" id="PF14678"/>
    </source>
</evidence>
<feature type="compositionally biased region" description="Basic and acidic residues" evidence="1">
    <location>
        <begin position="1358"/>
        <end position="1373"/>
    </location>
</feature>